<dbReference type="PANTHER" id="PTHR34069">
    <property type="entry name" value="3-OXOACYL-[ACYL-CARRIER-PROTEIN] SYNTHASE 3"/>
    <property type="match status" value="1"/>
</dbReference>
<evidence type="ECO:0000313" key="5">
    <source>
        <dbReference type="EMBL" id="OUS40581.1"/>
    </source>
</evidence>
<gene>
    <name evidence="5" type="ORF">A9R00_05300</name>
</gene>
<accession>A0A1Y5HTE2</accession>
<dbReference type="NCBIfam" id="NF005703">
    <property type="entry name" value="PRK07515.1"/>
    <property type="match status" value="1"/>
</dbReference>
<evidence type="ECO:0000256" key="1">
    <source>
        <dbReference type="ARBA" id="ARBA00022679"/>
    </source>
</evidence>
<evidence type="ECO:0000313" key="6">
    <source>
        <dbReference type="Proteomes" id="UP000227088"/>
    </source>
</evidence>
<name>A0A1Y5HTE2_OLEAN</name>
<dbReference type="SUPFAM" id="SSF53901">
    <property type="entry name" value="Thiolase-like"/>
    <property type="match status" value="2"/>
</dbReference>
<feature type="domain" description="Beta-ketoacyl-[acyl-carrier-protein] synthase III C-terminal" evidence="3">
    <location>
        <begin position="281"/>
        <end position="370"/>
    </location>
</feature>
<keyword evidence="1" id="KW-0808">Transferase</keyword>
<dbReference type="GO" id="GO:0006633">
    <property type="term" value="P:fatty acid biosynthetic process"/>
    <property type="evidence" value="ECO:0007669"/>
    <property type="project" value="InterPro"/>
</dbReference>
<sequence length="372" mass="40841">MSQFVISGTGLFIPPHSISNEELVIAFNQYVENYNNQHAAEIEAGEVEALVGSSPEFIEKASGIKSRYAMYKDGIIDPNIMHPTFPMTEEGKTPEMVTMGIAAAKQAMAEAGKTAEDIDLIVVSSTFRQRDYPGISVEIQRDLGIKGSAYDMGIACSSATFGLINAYAALAAGIAKCVLFINPEFTTPGLNFKNRDSHFIFGDVATAAILEPKATCTSDSAFRIIGTKQMTQYSDNIRSDASYADYCFDELPEGRPFFQQQGRKVFKELLPLIVKFISEQLEESDMKAEELKRMWLHQANINMNNFAAKKLLGRLPTLEEAPVVLDEFANTASSGSVIAFHKYKEDFKTGEKGLICSFGAGYSIGSLMVEKV</sequence>
<evidence type="ECO:0000256" key="2">
    <source>
        <dbReference type="ARBA" id="ARBA00023315"/>
    </source>
</evidence>
<dbReference type="CDD" id="cd00830">
    <property type="entry name" value="KAS_III"/>
    <property type="match status" value="1"/>
</dbReference>
<feature type="domain" description="Beta-ketoacyl-[acyl-carrier-protein] synthase III N-terminal" evidence="4">
    <location>
        <begin position="150"/>
        <end position="218"/>
    </location>
</feature>
<dbReference type="Pfam" id="PF08541">
    <property type="entry name" value="ACP_syn_III_C"/>
    <property type="match status" value="1"/>
</dbReference>
<evidence type="ECO:0000259" key="3">
    <source>
        <dbReference type="Pfam" id="PF08541"/>
    </source>
</evidence>
<proteinExistence type="predicted"/>
<organism evidence="5 6">
    <name type="scientific">Oleispira antarctica</name>
    <dbReference type="NCBI Taxonomy" id="188908"/>
    <lineage>
        <taxon>Bacteria</taxon>
        <taxon>Pseudomonadati</taxon>
        <taxon>Pseudomonadota</taxon>
        <taxon>Gammaproteobacteria</taxon>
        <taxon>Oceanospirillales</taxon>
        <taxon>Oceanospirillaceae</taxon>
        <taxon>Oleispira</taxon>
    </lineage>
</organism>
<dbReference type="PANTHER" id="PTHR34069:SF2">
    <property type="entry name" value="BETA-KETOACYL-[ACYL-CARRIER-PROTEIN] SYNTHASE III"/>
    <property type="match status" value="1"/>
</dbReference>
<comment type="caution">
    <text evidence="5">The sequence shown here is derived from an EMBL/GenBank/DDBJ whole genome shotgun (WGS) entry which is preliminary data.</text>
</comment>
<reference evidence="6" key="1">
    <citation type="journal article" date="2017" name="Proc. Natl. Acad. Sci. U.S.A.">
        <title>Simulation of Deepwater Horizon oil plume reveals substrate specialization within a complex community of hydrocarbon degraders.</title>
        <authorList>
            <person name="Hu P."/>
            <person name="Dubinsky E.A."/>
            <person name="Probst A.J."/>
            <person name="Wang J."/>
            <person name="Sieber C.M.K."/>
            <person name="Tom L.M."/>
            <person name="Gardinali P."/>
            <person name="Banfield J.F."/>
            <person name="Atlas R.M."/>
            <person name="Andersen G.L."/>
        </authorList>
    </citation>
    <scope>NUCLEOTIDE SEQUENCE [LARGE SCALE GENOMIC DNA]</scope>
</reference>
<keyword evidence="2" id="KW-0012">Acyltransferase</keyword>
<dbReference type="InterPro" id="IPR013747">
    <property type="entry name" value="ACP_syn_III_C"/>
</dbReference>
<dbReference type="Pfam" id="PF08545">
    <property type="entry name" value="ACP_syn_III"/>
    <property type="match status" value="1"/>
</dbReference>
<dbReference type="Proteomes" id="UP000227088">
    <property type="component" value="Unassembled WGS sequence"/>
</dbReference>
<dbReference type="Gene3D" id="3.40.47.10">
    <property type="match status" value="2"/>
</dbReference>
<evidence type="ECO:0000259" key="4">
    <source>
        <dbReference type="Pfam" id="PF08545"/>
    </source>
</evidence>
<dbReference type="InterPro" id="IPR016039">
    <property type="entry name" value="Thiolase-like"/>
</dbReference>
<protein>
    <submittedName>
        <fullName evidence="5">Beta-ketoacyl-ACP synthase III</fullName>
    </submittedName>
</protein>
<dbReference type="EMBL" id="MABE01000308">
    <property type="protein sequence ID" value="OUS40581.1"/>
    <property type="molecule type" value="Genomic_DNA"/>
</dbReference>
<dbReference type="AlphaFoldDB" id="A0A1Y5HTE2"/>
<dbReference type="InterPro" id="IPR013751">
    <property type="entry name" value="ACP_syn_III_N"/>
</dbReference>
<dbReference type="GO" id="GO:0044550">
    <property type="term" value="P:secondary metabolite biosynthetic process"/>
    <property type="evidence" value="ECO:0007669"/>
    <property type="project" value="TreeGrafter"/>
</dbReference>
<dbReference type="GO" id="GO:0004315">
    <property type="term" value="F:3-oxoacyl-[acyl-carrier-protein] synthase activity"/>
    <property type="evidence" value="ECO:0007669"/>
    <property type="project" value="InterPro"/>
</dbReference>